<reference evidence="2" key="1">
    <citation type="submission" date="2023-03" db="EMBL/GenBank/DDBJ databases">
        <title>Massive genome expansion in bonnet fungi (Mycena s.s.) driven by repeated elements and novel gene families across ecological guilds.</title>
        <authorList>
            <consortium name="Lawrence Berkeley National Laboratory"/>
            <person name="Harder C.B."/>
            <person name="Miyauchi S."/>
            <person name="Viragh M."/>
            <person name="Kuo A."/>
            <person name="Thoen E."/>
            <person name="Andreopoulos B."/>
            <person name="Lu D."/>
            <person name="Skrede I."/>
            <person name="Drula E."/>
            <person name="Henrissat B."/>
            <person name="Morin E."/>
            <person name="Kohler A."/>
            <person name="Barry K."/>
            <person name="LaButti K."/>
            <person name="Morin E."/>
            <person name="Salamov A."/>
            <person name="Lipzen A."/>
            <person name="Mereny Z."/>
            <person name="Hegedus B."/>
            <person name="Baldrian P."/>
            <person name="Stursova M."/>
            <person name="Weitz H."/>
            <person name="Taylor A."/>
            <person name="Grigoriev I.V."/>
            <person name="Nagy L.G."/>
            <person name="Martin F."/>
            <person name="Kauserud H."/>
        </authorList>
    </citation>
    <scope>NUCLEOTIDE SEQUENCE</scope>
    <source>
        <strain evidence="2">CBHHK182m</strain>
    </source>
</reference>
<dbReference type="Pfam" id="PF22907">
    <property type="entry name" value="Ams1-like_1st"/>
    <property type="match status" value="1"/>
</dbReference>
<dbReference type="InterPro" id="IPR054723">
    <property type="entry name" value="Ams1-like_N"/>
</dbReference>
<dbReference type="EMBL" id="JARKIB010000035">
    <property type="protein sequence ID" value="KAJ7761441.1"/>
    <property type="molecule type" value="Genomic_DNA"/>
</dbReference>
<sequence length="172" mass="18786">MATTASNKPYPTLNPSAGAKWIKRLTQDRLGQFNGGHFNDVNLGAALYKRIEEGEGYVQMRVWSAPGLTKPSFAEALSHRADFKPAEKGDSFGPSWTNHWWLVHLRVTFEFDPGCEAMIFDTDGTPLQGITGGYGGDRRVEYIIPPEAVAKGAHDLVIESSCNGLFGVDGRG</sequence>
<evidence type="ECO:0000259" key="1">
    <source>
        <dbReference type="Pfam" id="PF22907"/>
    </source>
</evidence>
<organism evidence="2 3">
    <name type="scientific">Mycena metata</name>
    <dbReference type="NCBI Taxonomy" id="1033252"/>
    <lineage>
        <taxon>Eukaryota</taxon>
        <taxon>Fungi</taxon>
        <taxon>Dikarya</taxon>
        <taxon>Basidiomycota</taxon>
        <taxon>Agaricomycotina</taxon>
        <taxon>Agaricomycetes</taxon>
        <taxon>Agaricomycetidae</taxon>
        <taxon>Agaricales</taxon>
        <taxon>Marasmiineae</taxon>
        <taxon>Mycenaceae</taxon>
        <taxon>Mycena</taxon>
    </lineage>
</organism>
<feature type="domain" description="Alpha-mannosidase Ams1-like N-terminal" evidence="1">
    <location>
        <begin position="58"/>
        <end position="169"/>
    </location>
</feature>
<proteinExistence type="predicted"/>
<evidence type="ECO:0000313" key="3">
    <source>
        <dbReference type="Proteomes" id="UP001215598"/>
    </source>
</evidence>
<dbReference type="Proteomes" id="UP001215598">
    <property type="component" value="Unassembled WGS sequence"/>
</dbReference>
<dbReference type="AlphaFoldDB" id="A0AAD7JBS1"/>
<evidence type="ECO:0000313" key="2">
    <source>
        <dbReference type="EMBL" id="KAJ7761441.1"/>
    </source>
</evidence>
<protein>
    <recommendedName>
        <fullName evidence="1">Alpha-mannosidase Ams1-like N-terminal domain-containing protein</fullName>
    </recommendedName>
</protein>
<keyword evidence="3" id="KW-1185">Reference proteome</keyword>
<feature type="non-terminal residue" evidence="2">
    <location>
        <position position="172"/>
    </location>
</feature>
<comment type="caution">
    <text evidence="2">The sequence shown here is derived from an EMBL/GenBank/DDBJ whole genome shotgun (WGS) entry which is preliminary data.</text>
</comment>
<accession>A0AAD7JBS1</accession>
<name>A0AAD7JBS1_9AGAR</name>
<gene>
    <name evidence="2" type="ORF">B0H16DRAFT_1811281</name>
</gene>